<name>A0A518BKE3_9BACT</name>
<dbReference type="KEGG" id="pbap:Pla133_25330"/>
<dbReference type="AlphaFoldDB" id="A0A518BKE3"/>
<evidence type="ECO:0000313" key="2">
    <source>
        <dbReference type="Proteomes" id="UP000316921"/>
    </source>
</evidence>
<organism evidence="1 2">
    <name type="scientific">Engelhardtia mirabilis</name>
    <dbReference type="NCBI Taxonomy" id="2528011"/>
    <lineage>
        <taxon>Bacteria</taxon>
        <taxon>Pseudomonadati</taxon>
        <taxon>Planctomycetota</taxon>
        <taxon>Planctomycetia</taxon>
        <taxon>Planctomycetia incertae sedis</taxon>
        <taxon>Engelhardtia</taxon>
    </lineage>
</organism>
<dbReference type="RefSeq" id="WP_145065644.1">
    <property type="nucleotide sequence ID" value="NZ_CP036287.1"/>
</dbReference>
<dbReference type="EMBL" id="CP036287">
    <property type="protein sequence ID" value="QDU67450.1"/>
    <property type="molecule type" value="Genomic_DNA"/>
</dbReference>
<accession>A0A518BKE3</accession>
<dbReference type="Proteomes" id="UP000316921">
    <property type="component" value="Chromosome"/>
</dbReference>
<protein>
    <submittedName>
        <fullName evidence="1">Uncharacterized protein</fullName>
    </submittedName>
</protein>
<reference evidence="1 2" key="1">
    <citation type="submission" date="2019-02" db="EMBL/GenBank/DDBJ databases">
        <title>Deep-cultivation of Planctomycetes and their phenomic and genomic characterization uncovers novel biology.</title>
        <authorList>
            <person name="Wiegand S."/>
            <person name="Jogler M."/>
            <person name="Boedeker C."/>
            <person name="Pinto D."/>
            <person name="Vollmers J."/>
            <person name="Rivas-Marin E."/>
            <person name="Kohn T."/>
            <person name="Peeters S.H."/>
            <person name="Heuer A."/>
            <person name="Rast P."/>
            <person name="Oberbeckmann S."/>
            <person name="Bunk B."/>
            <person name="Jeske O."/>
            <person name="Meyerdierks A."/>
            <person name="Storesund J.E."/>
            <person name="Kallscheuer N."/>
            <person name="Luecker S."/>
            <person name="Lage O.M."/>
            <person name="Pohl T."/>
            <person name="Merkel B.J."/>
            <person name="Hornburger P."/>
            <person name="Mueller R.-W."/>
            <person name="Bruemmer F."/>
            <person name="Labrenz M."/>
            <person name="Spormann A.M."/>
            <person name="Op den Camp H."/>
            <person name="Overmann J."/>
            <person name="Amann R."/>
            <person name="Jetten M.S.M."/>
            <person name="Mascher T."/>
            <person name="Medema M.H."/>
            <person name="Devos D.P."/>
            <person name="Kaster A.-K."/>
            <person name="Ovreas L."/>
            <person name="Rohde M."/>
            <person name="Galperin M.Y."/>
            <person name="Jogler C."/>
        </authorList>
    </citation>
    <scope>NUCLEOTIDE SEQUENCE [LARGE SCALE GENOMIC DNA]</scope>
    <source>
        <strain evidence="1 2">Pla133</strain>
    </source>
</reference>
<gene>
    <name evidence="1" type="ORF">Pla133_25330</name>
</gene>
<proteinExistence type="predicted"/>
<keyword evidence="2" id="KW-1185">Reference proteome</keyword>
<evidence type="ECO:0000313" key="1">
    <source>
        <dbReference type="EMBL" id="QDU67450.1"/>
    </source>
</evidence>
<sequence>MHRRLERVGRTALVVALALGLSVSCKMPGEMVVEPAPKQQRAAIPPADVEALEQLRLAVADGEDAVARGILTGILARDPIPEVEEAAQVYRRILDGREFVSQLDLRLVCSSGELPNHIRLEFVASSTLPVPVTVHFMPPTLVRRTYAVSPGGLESRNRRGDVRTDLAVIEVPAGGQQVAFLGEYPRAVGGALAVREHFELHPAGAWIERNGELLPAQDLAIREAERTSIAGFLPPEAVPPGSVVDYVSDPRVLELPDDVFLPALLERAVRVAPSERRLSVDLLAAAVPGWSDDQVSAASPALRWLTDAITPGSDPRAWRSYLAAWSRPPAADGAAALVLPR</sequence>
<dbReference type="PROSITE" id="PS51257">
    <property type="entry name" value="PROKAR_LIPOPROTEIN"/>
    <property type="match status" value="1"/>
</dbReference>